<feature type="region of interest" description="Disordered" evidence="1">
    <location>
        <begin position="135"/>
        <end position="189"/>
    </location>
</feature>
<gene>
    <name evidence="2" type="ORF">Csa_6G354870</name>
</gene>
<dbReference type="Gramene" id="KGN47516">
    <property type="protein sequence ID" value="KGN47516"/>
    <property type="gene ID" value="Csa_6G354870"/>
</dbReference>
<name>A0A0A0KIF4_CUCSA</name>
<keyword evidence="3" id="KW-1185">Reference proteome</keyword>
<dbReference type="PANTHER" id="PTHR33871">
    <property type="entry name" value="OS05G0503100 PROTEIN-RELATED"/>
    <property type="match status" value="1"/>
</dbReference>
<dbReference type="EMBL" id="CM002927">
    <property type="protein sequence ID" value="KGN47516.1"/>
    <property type="molecule type" value="Genomic_DNA"/>
</dbReference>
<sequence>MGSCISKCKPKMMKQPPLFDFNNLVVQDKLVVIPQPLSPLLTTKTTSATPSLSLHNKISPYPPSPSPSSSSISSFTCLSSNTPSSTNTSFSTASSSPSPISSHHYFPSPYNQNPHLFPINSLKAHAFRPPVKPISPLLLRHPSPQRVSRSIPQKRPRPASPSPIRQKSFRKEVLQRPLSSPSPTRRFSREKCQVALAPINGVRPKSRSPVRDSAMKKEITCIHRISSKIDEVAVKEAVGDLDSVVAMEDIDNPLISLDCFIFL</sequence>
<evidence type="ECO:0000313" key="2">
    <source>
        <dbReference type="EMBL" id="KGN47516.1"/>
    </source>
</evidence>
<accession>A0A0A0KIF4</accession>
<dbReference type="KEGG" id="csv:105435850"/>
<dbReference type="OMA" id="GCCISKC"/>
<reference evidence="2 3" key="4">
    <citation type="journal article" date="2011" name="BMC Genomics">
        <title>RNA-Seq improves annotation of protein-coding genes in the cucumber genome.</title>
        <authorList>
            <person name="Li Z."/>
            <person name="Zhang Z."/>
            <person name="Yan P."/>
            <person name="Huang S."/>
            <person name="Fei Z."/>
            <person name="Lin K."/>
        </authorList>
    </citation>
    <scope>NUCLEOTIDE SEQUENCE [LARGE SCALE GENOMIC DNA]</scope>
    <source>
        <strain evidence="3">cv. 9930</strain>
    </source>
</reference>
<organism evidence="2 3">
    <name type="scientific">Cucumis sativus</name>
    <name type="common">Cucumber</name>
    <dbReference type="NCBI Taxonomy" id="3659"/>
    <lineage>
        <taxon>Eukaryota</taxon>
        <taxon>Viridiplantae</taxon>
        <taxon>Streptophyta</taxon>
        <taxon>Embryophyta</taxon>
        <taxon>Tracheophyta</taxon>
        <taxon>Spermatophyta</taxon>
        <taxon>Magnoliopsida</taxon>
        <taxon>eudicotyledons</taxon>
        <taxon>Gunneridae</taxon>
        <taxon>Pentapetalae</taxon>
        <taxon>rosids</taxon>
        <taxon>fabids</taxon>
        <taxon>Cucurbitales</taxon>
        <taxon>Cucurbitaceae</taxon>
        <taxon>Benincaseae</taxon>
        <taxon>Cucumis</taxon>
    </lineage>
</organism>
<dbReference type="Proteomes" id="UP000029981">
    <property type="component" value="Chromosome 6"/>
</dbReference>
<reference evidence="2 3" key="3">
    <citation type="journal article" date="2010" name="BMC Genomics">
        <title>Transcriptome sequencing and comparative analysis of cucumber flowers with different sex types.</title>
        <authorList>
            <person name="Guo S."/>
            <person name="Zheng Y."/>
            <person name="Joung J.G."/>
            <person name="Liu S."/>
            <person name="Zhang Z."/>
            <person name="Crasta O.R."/>
            <person name="Sobral B.W."/>
            <person name="Xu Y."/>
            <person name="Huang S."/>
            <person name="Fei Z."/>
        </authorList>
    </citation>
    <scope>NUCLEOTIDE SEQUENCE [LARGE SCALE GENOMIC DNA]</scope>
    <source>
        <strain evidence="3">cv. 9930</strain>
    </source>
</reference>
<protein>
    <submittedName>
        <fullName evidence="2">Uncharacterized protein</fullName>
    </submittedName>
</protein>
<reference evidence="2 3" key="2">
    <citation type="journal article" date="2009" name="PLoS ONE">
        <title>An integrated genetic and cytogenetic map of the cucumber genome.</title>
        <authorList>
            <person name="Ren Y."/>
            <person name="Zhang Z."/>
            <person name="Liu J."/>
            <person name="Staub J.E."/>
            <person name="Han Y."/>
            <person name="Cheng Z."/>
            <person name="Li X."/>
            <person name="Lu J."/>
            <person name="Miao H."/>
            <person name="Kang H."/>
            <person name="Xie B."/>
            <person name="Gu X."/>
            <person name="Wang X."/>
            <person name="Du Y."/>
            <person name="Jin W."/>
            <person name="Huang S."/>
        </authorList>
    </citation>
    <scope>NUCLEOTIDE SEQUENCE [LARGE SCALE GENOMIC DNA]</scope>
    <source>
        <strain evidence="3">cv. 9930</strain>
    </source>
</reference>
<evidence type="ECO:0000313" key="3">
    <source>
        <dbReference type="Proteomes" id="UP000029981"/>
    </source>
</evidence>
<evidence type="ECO:0000256" key="1">
    <source>
        <dbReference type="SAM" id="MobiDB-lite"/>
    </source>
</evidence>
<dbReference type="PANTHER" id="PTHR33871:SF18">
    <property type="entry name" value="F24J8.12 PROTEIN"/>
    <property type="match status" value="1"/>
</dbReference>
<dbReference type="AlphaFoldDB" id="A0A0A0KIF4"/>
<proteinExistence type="predicted"/>
<dbReference type="OrthoDB" id="1745046at2759"/>
<reference evidence="2 3" key="1">
    <citation type="journal article" date="2009" name="Nat. Genet.">
        <title>The genome of the cucumber, Cucumis sativus L.</title>
        <authorList>
            <person name="Huang S."/>
            <person name="Li R."/>
            <person name="Zhang Z."/>
            <person name="Li L."/>
            <person name="Gu X."/>
            <person name="Fan W."/>
            <person name="Lucas W.J."/>
            <person name="Wang X."/>
            <person name="Xie B."/>
            <person name="Ni P."/>
            <person name="Ren Y."/>
            <person name="Zhu H."/>
            <person name="Li J."/>
            <person name="Lin K."/>
            <person name="Jin W."/>
            <person name="Fei Z."/>
            <person name="Li G."/>
            <person name="Staub J."/>
            <person name="Kilian A."/>
            <person name="van der Vossen E.A."/>
            <person name="Wu Y."/>
            <person name="Guo J."/>
            <person name="He J."/>
            <person name="Jia Z."/>
            <person name="Ren Y."/>
            <person name="Tian G."/>
            <person name="Lu Y."/>
            <person name="Ruan J."/>
            <person name="Qian W."/>
            <person name="Wang M."/>
            <person name="Huang Q."/>
            <person name="Li B."/>
            <person name="Xuan Z."/>
            <person name="Cao J."/>
            <person name="Asan"/>
            <person name="Wu Z."/>
            <person name="Zhang J."/>
            <person name="Cai Q."/>
            <person name="Bai Y."/>
            <person name="Zhao B."/>
            <person name="Han Y."/>
            <person name="Li Y."/>
            <person name="Li X."/>
            <person name="Wang S."/>
            <person name="Shi Q."/>
            <person name="Liu S."/>
            <person name="Cho W.K."/>
            <person name="Kim J.Y."/>
            <person name="Xu Y."/>
            <person name="Heller-Uszynska K."/>
            <person name="Miao H."/>
            <person name="Cheng Z."/>
            <person name="Zhang S."/>
            <person name="Wu J."/>
            <person name="Yang Y."/>
            <person name="Kang H."/>
            <person name="Li M."/>
            <person name="Liang H."/>
            <person name="Ren X."/>
            <person name="Shi Z."/>
            <person name="Wen M."/>
            <person name="Jian M."/>
            <person name="Yang H."/>
            <person name="Zhang G."/>
            <person name="Yang Z."/>
            <person name="Chen R."/>
            <person name="Liu S."/>
            <person name="Li J."/>
            <person name="Ma L."/>
            <person name="Liu H."/>
            <person name="Zhou Y."/>
            <person name="Zhao J."/>
            <person name="Fang X."/>
            <person name="Li G."/>
            <person name="Fang L."/>
            <person name="Li Y."/>
            <person name="Liu D."/>
            <person name="Zheng H."/>
            <person name="Zhang Y."/>
            <person name="Qin N."/>
            <person name="Li Z."/>
            <person name="Yang G."/>
            <person name="Yang S."/>
            <person name="Bolund L."/>
            <person name="Kristiansen K."/>
            <person name="Zheng H."/>
            <person name="Li S."/>
            <person name="Zhang X."/>
            <person name="Yang H."/>
            <person name="Wang J."/>
            <person name="Sun R."/>
            <person name="Zhang B."/>
            <person name="Jiang S."/>
            <person name="Wang J."/>
            <person name="Du Y."/>
            <person name="Li S."/>
        </authorList>
    </citation>
    <scope>NUCLEOTIDE SEQUENCE [LARGE SCALE GENOMIC DNA]</scope>
    <source>
        <strain evidence="3">cv. 9930</strain>
    </source>
</reference>